<evidence type="ECO:0000313" key="2">
    <source>
        <dbReference type="Proteomes" id="UP001183202"/>
    </source>
</evidence>
<reference evidence="2" key="1">
    <citation type="submission" date="2023-07" db="EMBL/GenBank/DDBJ databases">
        <title>30 novel species of actinomycetes from the DSMZ collection.</title>
        <authorList>
            <person name="Nouioui I."/>
        </authorList>
    </citation>
    <scope>NUCLEOTIDE SEQUENCE [LARGE SCALE GENOMIC DNA]</scope>
    <source>
        <strain evidence="2">DSM 45834</strain>
    </source>
</reference>
<dbReference type="EMBL" id="JAVREJ010000024">
    <property type="protein sequence ID" value="MDT0352977.1"/>
    <property type="molecule type" value="Genomic_DNA"/>
</dbReference>
<keyword evidence="2" id="KW-1185">Reference proteome</keyword>
<gene>
    <name evidence="1" type="ORF">RM445_26020</name>
</gene>
<dbReference type="RefSeq" id="WP_311559488.1">
    <property type="nucleotide sequence ID" value="NZ_JAVREJ010000024.1"/>
</dbReference>
<protein>
    <submittedName>
        <fullName evidence="1">Uncharacterized protein</fullName>
    </submittedName>
</protein>
<evidence type="ECO:0000313" key="1">
    <source>
        <dbReference type="EMBL" id="MDT0352977.1"/>
    </source>
</evidence>
<name>A0ABU2NHB5_9PSEU</name>
<comment type="caution">
    <text evidence="1">The sequence shown here is derived from an EMBL/GenBank/DDBJ whole genome shotgun (WGS) entry which is preliminary data.</text>
</comment>
<organism evidence="1 2">
    <name type="scientific">Pseudonocardia charpentierae</name>
    <dbReference type="NCBI Taxonomy" id="3075545"/>
    <lineage>
        <taxon>Bacteria</taxon>
        <taxon>Bacillati</taxon>
        <taxon>Actinomycetota</taxon>
        <taxon>Actinomycetes</taxon>
        <taxon>Pseudonocardiales</taxon>
        <taxon>Pseudonocardiaceae</taxon>
        <taxon>Pseudonocardia</taxon>
    </lineage>
</organism>
<accession>A0ABU2NHB5</accession>
<proteinExistence type="predicted"/>
<sequence length="49" mass="5234">MLIVAGYVITDAEDRDAFVAEGVTVVSMARSAPAAWTSRSRRTRSTCSA</sequence>
<dbReference type="Proteomes" id="UP001183202">
    <property type="component" value="Unassembled WGS sequence"/>
</dbReference>